<keyword evidence="2" id="KW-1185">Reference proteome</keyword>
<sequence>MRSEEVQISINRNEDASVLICNKPCDVFEDEDLIYCFYGVPAFKETKNKKLKVQDALYPVCLIFDMERLGQPKRISPFDSGAFHNKMYDEYLTERMPMKNFLFEGKFSNSGNIKKLVKLFYDRNSNYFDSIVTLNEDLEVPGGQHEVVHYCRMIKDSGYFPDDRRQVIEVQYDQDLSLPDALVAIVLPRKLDKDKSFIRPLIEGAKNVEIIRYTPNSKRFRADQYYLVLYNAVRNFFVETGRLEE</sequence>
<evidence type="ECO:0000313" key="2">
    <source>
        <dbReference type="Proteomes" id="UP001172082"/>
    </source>
</evidence>
<dbReference type="EMBL" id="JAUJEA010000003">
    <property type="protein sequence ID" value="MDN5201491.1"/>
    <property type="molecule type" value="Genomic_DNA"/>
</dbReference>
<name>A0ABT8KL94_9BACT</name>
<proteinExistence type="predicted"/>
<gene>
    <name evidence="1" type="ORF">QQ008_08965</name>
</gene>
<protein>
    <submittedName>
        <fullName evidence="1">Uncharacterized protein</fullName>
    </submittedName>
</protein>
<reference evidence="1" key="1">
    <citation type="submission" date="2023-06" db="EMBL/GenBank/DDBJ databases">
        <title>Genomic of Parafulvivirga corallium.</title>
        <authorList>
            <person name="Wang G."/>
        </authorList>
    </citation>
    <scope>NUCLEOTIDE SEQUENCE</scope>
    <source>
        <strain evidence="1">BMA10</strain>
    </source>
</reference>
<dbReference type="RefSeq" id="WP_346751521.1">
    <property type="nucleotide sequence ID" value="NZ_JAUJEA010000003.1"/>
</dbReference>
<organism evidence="1 2">
    <name type="scientific">Splendidivirga corallicola</name>
    <dbReference type="NCBI Taxonomy" id="3051826"/>
    <lineage>
        <taxon>Bacteria</taxon>
        <taxon>Pseudomonadati</taxon>
        <taxon>Bacteroidota</taxon>
        <taxon>Cytophagia</taxon>
        <taxon>Cytophagales</taxon>
        <taxon>Splendidivirgaceae</taxon>
        <taxon>Splendidivirga</taxon>
    </lineage>
</organism>
<comment type="caution">
    <text evidence="1">The sequence shown here is derived from an EMBL/GenBank/DDBJ whole genome shotgun (WGS) entry which is preliminary data.</text>
</comment>
<evidence type="ECO:0000313" key="1">
    <source>
        <dbReference type="EMBL" id="MDN5201491.1"/>
    </source>
</evidence>
<dbReference type="Proteomes" id="UP001172082">
    <property type="component" value="Unassembled WGS sequence"/>
</dbReference>
<accession>A0ABT8KL94</accession>